<feature type="region of interest" description="Disordered" evidence="1">
    <location>
        <begin position="1"/>
        <end position="49"/>
    </location>
</feature>
<name>A0A915KMD5_ROMCU</name>
<dbReference type="WBParaSite" id="nRc.2.0.1.t38946-RA">
    <property type="protein sequence ID" value="nRc.2.0.1.t38946-RA"/>
    <property type="gene ID" value="nRc.2.0.1.g38946"/>
</dbReference>
<dbReference type="AlphaFoldDB" id="A0A915KMD5"/>
<protein>
    <submittedName>
        <fullName evidence="3">Uncharacterized protein</fullName>
    </submittedName>
</protein>
<sequence length="65" mass="7336">MSKQINNNANNKSHKSQGFHRVTSGKMEPRRMAASGGGQGTVEPSRRFLHRKGRRAVQLSTWLIF</sequence>
<accession>A0A915KMD5</accession>
<evidence type="ECO:0000256" key="1">
    <source>
        <dbReference type="SAM" id="MobiDB-lite"/>
    </source>
</evidence>
<reference evidence="3" key="1">
    <citation type="submission" date="2022-11" db="UniProtKB">
        <authorList>
            <consortium name="WormBaseParasite"/>
        </authorList>
    </citation>
    <scope>IDENTIFICATION</scope>
</reference>
<dbReference type="Proteomes" id="UP000887565">
    <property type="component" value="Unplaced"/>
</dbReference>
<keyword evidence="2" id="KW-1185">Reference proteome</keyword>
<proteinExistence type="predicted"/>
<organism evidence="2 3">
    <name type="scientific">Romanomermis culicivorax</name>
    <name type="common">Nematode worm</name>
    <dbReference type="NCBI Taxonomy" id="13658"/>
    <lineage>
        <taxon>Eukaryota</taxon>
        <taxon>Metazoa</taxon>
        <taxon>Ecdysozoa</taxon>
        <taxon>Nematoda</taxon>
        <taxon>Enoplea</taxon>
        <taxon>Dorylaimia</taxon>
        <taxon>Mermithida</taxon>
        <taxon>Mermithoidea</taxon>
        <taxon>Mermithidae</taxon>
        <taxon>Romanomermis</taxon>
    </lineage>
</organism>
<feature type="compositionally biased region" description="Polar residues" evidence="1">
    <location>
        <begin position="1"/>
        <end position="11"/>
    </location>
</feature>
<evidence type="ECO:0000313" key="3">
    <source>
        <dbReference type="WBParaSite" id="nRc.2.0.1.t38946-RA"/>
    </source>
</evidence>
<evidence type="ECO:0000313" key="2">
    <source>
        <dbReference type="Proteomes" id="UP000887565"/>
    </source>
</evidence>